<proteinExistence type="predicted"/>
<organism evidence="2 3">
    <name type="scientific">Clonostachys solani</name>
    <dbReference type="NCBI Taxonomy" id="160281"/>
    <lineage>
        <taxon>Eukaryota</taxon>
        <taxon>Fungi</taxon>
        <taxon>Dikarya</taxon>
        <taxon>Ascomycota</taxon>
        <taxon>Pezizomycotina</taxon>
        <taxon>Sordariomycetes</taxon>
        <taxon>Hypocreomycetidae</taxon>
        <taxon>Hypocreales</taxon>
        <taxon>Bionectriaceae</taxon>
        <taxon>Clonostachys</taxon>
    </lineage>
</organism>
<accession>A0A9N9Z3K7</accession>
<reference evidence="2 3" key="2">
    <citation type="submission" date="2021-10" db="EMBL/GenBank/DDBJ databases">
        <authorList>
            <person name="Piombo E."/>
        </authorList>
    </citation>
    <scope>NUCLEOTIDE SEQUENCE [LARGE SCALE GENOMIC DNA]</scope>
</reference>
<evidence type="ECO:0000256" key="1">
    <source>
        <dbReference type="SAM" id="MobiDB-lite"/>
    </source>
</evidence>
<dbReference type="EMBL" id="CABFOC020000035">
    <property type="protein sequence ID" value="CAH0048570.1"/>
    <property type="molecule type" value="Genomic_DNA"/>
</dbReference>
<reference evidence="3" key="1">
    <citation type="submission" date="2019-06" db="EMBL/GenBank/DDBJ databases">
        <authorList>
            <person name="Broberg M."/>
        </authorList>
    </citation>
    <scope>NUCLEOTIDE SEQUENCE [LARGE SCALE GENOMIC DNA]</scope>
</reference>
<dbReference type="Proteomes" id="UP000775872">
    <property type="component" value="Unassembled WGS sequence"/>
</dbReference>
<sequence>MADERPSTPPQEAPEGYARPDDFGLFASTTYSLAIGETLELKRMRDRDVVIKLEISEDEVRVLHLKHVNEGTLDEAKAAVDGFLGQVEPLGDGDDNGPGGTVFEMFGRVHTDMVGPLKGVMDSVHELSSLLTKMDTTVSMYPKKPLPRSLGDTHLEQSYNPVVELREASDAFYNQVKAIKLKSESYSNETRPTIKGFGLFRADYDVHKILIAHMMEKGRNRGVWFHWDEYGYQGSTQRNIGTWIGYSLSFKQDYNTKAQSWVHKFEARSVRLWYLDDPRYCNEFTLDSQPPWFMENDVRPFMSYTYVMVKGGHGPQKLDLDVRDTDMVLQIQPKDGVCRLLHLYHVRQETSLAAKAAIENFLDHFKSIDDNKRGRLDDGRRREFSMMCEGFDPVHQELLESTKAEIDERRLRCRWEPGGWPRAIYWECGQQVGYVVSFKRGRLNVDNWNRGIIPGSERVLTGFEQ</sequence>
<keyword evidence="3" id="KW-1185">Reference proteome</keyword>
<dbReference type="AlphaFoldDB" id="A0A9N9Z3K7"/>
<feature type="region of interest" description="Disordered" evidence="1">
    <location>
        <begin position="1"/>
        <end position="21"/>
    </location>
</feature>
<dbReference type="OrthoDB" id="5143167at2759"/>
<evidence type="ECO:0000313" key="2">
    <source>
        <dbReference type="EMBL" id="CAH0048570.1"/>
    </source>
</evidence>
<gene>
    <name evidence="2" type="ORF">CSOL1703_00000516</name>
</gene>
<comment type="caution">
    <text evidence="2">The sequence shown here is derived from an EMBL/GenBank/DDBJ whole genome shotgun (WGS) entry which is preliminary data.</text>
</comment>
<protein>
    <submittedName>
        <fullName evidence="2">Uncharacterized protein</fullName>
    </submittedName>
</protein>
<evidence type="ECO:0000313" key="3">
    <source>
        <dbReference type="Proteomes" id="UP000775872"/>
    </source>
</evidence>
<name>A0A9N9Z3K7_9HYPO</name>